<protein>
    <submittedName>
        <fullName evidence="7">M20/M25/M40 family metallo-hydrolase</fullName>
    </submittedName>
</protein>
<keyword evidence="2" id="KW-0479">Metal-binding</keyword>
<keyword evidence="4" id="KW-0862">Zinc</keyword>
<reference evidence="7" key="1">
    <citation type="journal article" date="2021" name="PeerJ">
        <title>Extensive microbial diversity within the chicken gut microbiome revealed by metagenomics and culture.</title>
        <authorList>
            <person name="Gilroy R."/>
            <person name="Ravi A."/>
            <person name="Getino M."/>
            <person name="Pursley I."/>
            <person name="Horton D.L."/>
            <person name="Alikhan N.F."/>
            <person name="Baker D."/>
            <person name="Gharbi K."/>
            <person name="Hall N."/>
            <person name="Watson M."/>
            <person name="Adriaenssens E.M."/>
            <person name="Foster-Nyarko E."/>
            <person name="Jarju S."/>
            <person name="Secka A."/>
            <person name="Antonio M."/>
            <person name="Oren A."/>
            <person name="Chaudhuri R.R."/>
            <person name="La Ragione R."/>
            <person name="Hildebrand F."/>
            <person name="Pallen M.J."/>
        </authorList>
    </citation>
    <scope>NUCLEOTIDE SEQUENCE</scope>
    <source>
        <strain evidence="7">ChiGjej2B2-19336</strain>
    </source>
</reference>
<dbReference type="Gene3D" id="3.40.630.10">
    <property type="entry name" value="Zn peptidases"/>
    <property type="match status" value="1"/>
</dbReference>
<feature type="active site" description="Proton acceptor" evidence="5">
    <location>
        <position position="139"/>
    </location>
</feature>
<comment type="caution">
    <text evidence="7">The sequence shown here is derived from an EMBL/GenBank/DDBJ whole genome shotgun (WGS) entry which is preliminary data.</text>
</comment>
<dbReference type="PIRSF" id="PIRSF037238">
    <property type="entry name" value="Carboxypeptidase_G2"/>
    <property type="match status" value="1"/>
</dbReference>
<dbReference type="SUPFAM" id="SSF53187">
    <property type="entry name" value="Zn-dependent exopeptidases"/>
    <property type="match status" value="1"/>
</dbReference>
<keyword evidence="3" id="KW-0378">Hydrolase</keyword>
<dbReference type="InterPro" id="IPR036264">
    <property type="entry name" value="Bact_exopeptidase_dim_dom"/>
</dbReference>
<evidence type="ECO:0000256" key="2">
    <source>
        <dbReference type="ARBA" id="ARBA00022723"/>
    </source>
</evidence>
<comment type="cofactor">
    <cofactor evidence="1">
        <name>Zn(2+)</name>
        <dbReference type="ChEBI" id="CHEBI:29105"/>
    </cofactor>
</comment>
<dbReference type="InterPro" id="IPR011650">
    <property type="entry name" value="Peptidase_M20_dimer"/>
</dbReference>
<dbReference type="Pfam" id="PF01546">
    <property type="entry name" value="Peptidase_M20"/>
    <property type="match status" value="1"/>
</dbReference>
<organism evidence="7 8">
    <name type="scientific">Mailhella massiliensis</name>
    <dbReference type="NCBI Taxonomy" id="1903261"/>
    <lineage>
        <taxon>Bacteria</taxon>
        <taxon>Pseudomonadati</taxon>
        <taxon>Thermodesulfobacteriota</taxon>
        <taxon>Desulfovibrionia</taxon>
        <taxon>Desulfovibrionales</taxon>
        <taxon>Desulfovibrionaceae</taxon>
        <taxon>Mailhella</taxon>
    </lineage>
</organism>
<evidence type="ECO:0000256" key="5">
    <source>
        <dbReference type="PIRSR" id="PIRSR037238-1"/>
    </source>
</evidence>
<accession>A0A921AUE9</accession>
<evidence type="ECO:0000256" key="1">
    <source>
        <dbReference type="ARBA" id="ARBA00001947"/>
    </source>
</evidence>
<evidence type="ECO:0000313" key="8">
    <source>
        <dbReference type="Proteomes" id="UP000698963"/>
    </source>
</evidence>
<dbReference type="InterPro" id="IPR017150">
    <property type="entry name" value="Pept_M20_glutamate_carboxypep"/>
</dbReference>
<gene>
    <name evidence="7" type="ORF">K8W16_02830</name>
</gene>
<sequence length="381" mass="40410">MEYLDAREAEMFQLLKNLVEMETPSADKAAVSRLAAHLDTYCDAMGMTCEKEHYAHAGDALFARTAPGAQKPVALLAHLDTVHPAGSWPVLFRQDGDFLYGPGVYDCKGGIVIALFAVRALMAGGYRKRQIRLVLSSDEETAHMLSEGQGGQLFTRACEGCAAAFNCESGSPCNEIVTERMGGAVMRIHVTGIAAHAGRNPEKGASAIRTAARLVERIEQLTDFSGNLFNCGKITGGTGANVIADSCDISLGLRYHSNAGYEKALRELGALCEELPLPGTSATLSLLGRYPAMEKTPGTDRLLALYGEASHLLGLGPVTPLSVGGCSDSAFITQMGIPTLCSLGIAGANAHTKEEYALRSSMLPQCRKLVTTILSLPDDGK</sequence>
<dbReference type="EMBL" id="DYZA01000053">
    <property type="protein sequence ID" value="HJD96567.1"/>
    <property type="molecule type" value="Genomic_DNA"/>
</dbReference>
<dbReference type="InterPro" id="IPR050072">
    <property type="entry name" value="Peptidase_M20A"/>
</dbReference>
<dbReference type="GO" id="GO:0016787">
    <property type="term" value="F:hydrolase activity"/>
    <property type="evidence" value="ECO:0007669"/>
    <property type="project" value="UniProtKB-KW"/>
</dbReference>
<proteinExistence type="predicted"/>
<evidence type="ECO:0000256" key="3">
    <source>
        <dbReference type="ARBA" id="ARBA00022801"/>
    </source>
</evidence>
<dbReference type="InterPro" id="IPR001261">
    <property type="entry name" value="ArgE/DapE_CS"/>
</dbReference>
<dbReference type="Proteomes" id="UP000698963">
    <property type="component" value="Unassembled WGS sequence"/>
</dbReference>
<dbReference type="RefSeq" id="WP_304120971.1">
    <property type="nucleotide sequence ID" value="NZ_DYZA01000053.1"/>
</dbReference>
<dbReference type="Gene3D" id="3.30.70.360">
    <property type="match status" value="1"/>
</dbReference>
<dbReference type="Pfam" id="PF07687">
    <property type="entry name" value="M20_dimer"/>
    <property type="match status" value="1"/>
</dbReference>
<dbReference type="InterPro" id="IPR002933">
    <property type="entry name" value="Peptidase_M20"/>
</dbReference>
<reference evidence="7" key="2">
    <citation type="submission" date="2021-09" db="EMBL/GenBank/DDBJ databases">
        <authorList>
            <person name="Gilroy R."/>
        </authorList>
    </citation>
    <scope>NUCLEOTIDE SEQUENCE</scope>
    <source>
        <strain evidence="7">ChiGjej2B2-19336</strain>
    </source>
</reference>
<dbReference type="GO" id="GO:0046872">
    <property type="term" value="F:metal ion binding"/>
    <property type="evidence" value="ECO:0007669"/>
    <property type="project" value="UniProtKB-KW"/>
</dbReference>
<dbReference type="SUPFAM" id="SSF55031">
    <property type="entry name" value="Bacterial exopeptidase dimerisation domain"/>
    <property type="match status" value="1"/>
</dbReference>
<name>A0A921AUE9_9BACT</name>
<evidence type="ECO:0000259" key="6">
    <source>
        <dbReference type="Pfam" id="PF07687"/>
    </source>
</evidence>
<evidence type="ECO:0000313" key="7">
    <source>
        <dbReference type="EMBL" id="HJD96567.1"/>
    </source>
</evidence>
<dbReference type="PROSITE" id="PS00758">
    <property type="entry name" value="ARGE_DAPE_CPG2_1"/>
    <property type="match status" value="1"/>
</dbReference>
<feature type="active site" evidence="5">
    <location>
        <position position="80"/>
    </location>
</feature>
<dbReference type="PANTHER" id="PTHR43808">
    <property type="entry name" value="ACETYLORNITHINE DEACETYLASE"/>
    <property type="match status" value="1"/>
</dbReference>
<dbReference type="AlphaFoldDB" id="A0A921AUE9"/>
<evidence type="ECO:0000256" key="4">
    <source>
        <dbReference type="ARBA" id="ARBA00022833"/>
    </source>
</evidence>
<feature type="domain" description="Peptidase M20 dimerisation" evidence="6">
    <location>
        <begin position="179"/>
        <end position="276"/>
    </location>
</feature>
<dbReference type="PANTHER" id="PTHR43808:SF9">
    <property type="entry name" value="BLL0789 PROTEIN"/>
    <property type="match status" value="1"/>
</dbReference>